<dbReference type="EMBL" id="CAFBOZ010000047">
    <property type="protein sequence ID" value="CAB4997850.1"/>
    <property type="molecule type" value="Genomic_DNA"/>
</dbReference>
<evidence type="ECO:0000256" key="1">
    <source>
        <dbReference type="SAM" id="MobiDB-lite"/>
    </source>
</evidence>
<protein>
    <submittedName>
        <fullName evidence="2">Unannotated protein</fullName>
    </submittedName>
</protein>
<evidence type="ECO:0000313" key="3">
    <source>
        <dbReference type="EMBL" id="CAB4997850.1"/>
    </source>
</evidence>
<dbReference type="Gene3D" id="3.90.1200.10">
    <property type="match status" value="1"/>
</dbReference>
<organism evidence="2">
    <name type="scientific">freshwater metagenome</name>
    <dbReference type="NCBI Taxonomy" id="449393"/>
    <lineage>
        <taxon>unclassified sequences</taxon>
        <taxon>metagenomes</taxon>
        <taxon>ecological metagenomes</taxon>
    </lineage>
</organism>
<feature type="compositionally biased region" description="Low complexity" evidence="1">
    <location>
        <begin position="1"/>
        <end position="11"/>
    </location>
</feature>
<name>A0A6J7IY21_9ZZZZ</name>
<gene>
    <name evidence="2" type="ORF">UFOPK3773_00487</name>
    <name evidence="3" type="ORF">UFOPK3992_00455</name>
</gene>
<dbReference type="InterPro" id="IPR011009">
    <property type="entry name" value="Kinase-like_dom_sf"/>
</dbReference>
<evidence type="ECO:0000313" key="2">
    <source>
        <dbReference type="EMBL" id="CAB4935242.1"/>
    </source>
</evidence>
<dbReference type="AlphaFoldDB" id="A0A6J7IY21"/>
<feature type="region of interest" description="Disordered" evidence="1">
    <location>
        <begin position="1"/>
        <end position="20"/>
    </location>
</feature>
<sequence>MAADGQRLLPPQRRRPEAGPLGVEAVDEVAVVDTHRAVALARLTDGRELVVPVVRDDGVWRRAIPGDGLSVTIFSAPSPFTVERHASVPDLDSSTERGLSADMSNELVVVDDLLAVKWQLLAEADHLAGPRLAAHLAAVGFVETPAAIATVTWDGRLIASVTQFLPDAVDGWEWMVSDLLAHVSSGATAPDWPSEVGQLVGRFHRACARSSEVINSPVETAPTLGVIVDHYRALLARVPHLDEEMRSALEPWTPRFADALVSVERAQDVVVLPVHGDLHAGQLLRWRDGIAIADFDGNPLLPPGHRGDPGPAAFDLACLLRSLDHVAHVVARRCREADDEPALNAALEWSTGARQTARDAYLSAGEATLIDDELLAAFESLSPLHEAVYAATFLPRWRYVPLGVLQRGW</sequence>
<accession>A0A6J7IY21</accession>
<dbReference type="EMBL" id="CAFBNF010000034">
    <property type="protein sequence ID" value="CAB4935242.1"/>
    <property type="molecule type" value="Genomic_DNA"/>
</dbReference>
<proteinExistence type="predicted"/>
<dbReference type="SUPFAM" id="SSF56112">
    <property type="entry name" value="Protein kinase-like (PK-like)"/>
    <property type="match status" value="1"/>
</dbReference>
<reference evidence="2" key="1">
    <citation type="submission" date="2020-05" db="EMBL/GenBank/DDBJ databases">
        <authorList>
            <person name="Chiriac C."/>
            <person name="Salcher M."/>
            <person name="Ghai R."/>
            <person name="Kavagutti S V."/>
        </authorList>
    </citation>
    <scope>NUCLEOTIDE SEQUENCE</scope>
</reference>